<dbReference type="PANTHER" id="PTHR11136:SF0">
    <property type="entry name" value="DIHYDROFOLATE SYNTHETASE-RELATED"/>
    <property type="match status" value="1"/>
</dbReference>
<feature type="domain" description="Mur ligase central" evidence="23">
    <location>
        <begin position="51"/>
        <end position="217"/>
    </location>
</feature>
<accession>A0A6H0KU07</accession>
<dbReference type="GO" id="GO:0046872">
    <property type="term" value="F:metal ion binding"/>
    <property type="evidence" value="ECO:0007669"/>
    <property type="project" value="UniProtKB-KW"/>
</dbReference>
<evidence type="ECO:0000256" key="16">
    <source>
        <dbReference type="ARBA" id="ARBA00030592"/>
    </source>
</evidence>
<dbReference type="InterPro" id="IPR013221">
    <property type="entry name" value="Mur_ligase_cen"/>
</dbReference>
<dbReference type="PROSITE" id="PS01012">
    <property type="entry name" value="FOLYLPOLYGLU_SYNT_2"/>
    <property type="match status" value="1"/>
</dbReference>
<evidence type="ECO:0000256" key="10">
    <source>
        <dbReference type="ARBA" id="ARBA00022723"/>
    </source>
</evidence>
<dbReference type="Proteomes" id="UP000501780">
    <property type="component" value="Chromosome"/>
</dbReference>
<evidence type="ECO:0000256" key="3">
    <source>
        <dbReference type="ARBA" id="ARBA00004799"/>
    </source>
</evidence>
<dbReference type="Pfam" id="PF08245">
    <property type="entry name" value="Mur_ligase_M"/>
    <property type="match status" value="1"/>
</dbReference>
<keyword evidence="14" id="KW-0289">Folate biosynthesis</keyword>
<dbReference type="SUPFAM" id="SSF53623">
    <property type="entry name" value="MurD-like peptide ligases, catalytic domain"/>
    <property type="match status" value="1"/>
</dbReference>
<evidence type="ECO:0000256" key="13">
    <source>
        <dbReference type="ARBA" id="ARBA00022842"/>
    </source>
</evidence>
<evidence type="ECO:0000256" key="6">
    <source>
        <dbReference type="ARBA" id="ARBA00013023"/>
    </source>
</evidence>
<keyword evidence="13" id="KW-0460">Magnesium</keyword>
<evidence type="ECO:0000256" key="15">
    <source>
        <dbReference type="ARBA" id="ARBA00030048"/>
    </source>
</evidence>
<dbReference type="EC" id="6.3.2.17" evidence="7"/>
<dbReference type="EMBL" id="CP050831">
    <property type="protein sequence ID" value="QIU96531.1"/>
    <property type="molecule type" value="Genomic_DNA"/>
</dbReference>
<dbReference type="PANTHER" id="PTHR11136">
    <property type="entry name" value="FOLYLPOLYGLUTAMATE SYNTHASE-RELATED"/>
    <property type="match status" value="1"/>
</dbReference>
<evidence type="ECO:0000256" key="2">
    <source>
        <dbReference type="ARBA" id="ARBA00002714"/>
    </source>
</evidence>
<dbReference type="EC" id="6.3.2.12" evidence="6"/>
<proteinExistence type="inferred from homology"/>
<dbReference type="KEGG" id="bfc:BacF7301_21300"/>
<evidence type="ECO:0000256" key="12">
    <source>
        <dbReference type="ARBA" id="ARBA00022840"/>
    </source>
</evidence>
<dbReference type="GO" id="GO:0005524">
    <property type="term" value="F:ATP binding"/>
    <property type="evidence" value="ECO:0007669"/>
    <property type="project" value="UniProtKB-KW"/>
</dbReference>
<organism evidence="24 25">
    <name type="scientific">Bacteroides faecium</name>
    <dbReference type="NCBI Taxonomy" id="2715212"/>
    <lineage>
        <taxon>Bacteria</taxon>
        <taxon>Pseudomonadati</taxon>
        <taxon>Bacteroidota</taxon>
        <taxon>Bacteroidia</taxon>
        <taxon>Bacteroidales</taxon>
        <taxon>Bacteroidaceae</taxon>
        <taxon>Bacteroides</taxon>
    </lineage>
</organism>
<evidence type="ECO:0000256" key="11">
    <source>
        <dbReference type="ARBA" id="ARBA00022741"/>
    </source>
</evidence>
<comment type="catalytic activity">
    <reaction evidence="21">
        <text>7,8-dihydropteroate + L-glutamate + ATP = 7,8-dihydrofolate + ADP + phosphate + H(+)</text>
        <dbReference type="Rhea" id="RHEA:23584"/>
        <dbReference type="ChEBI" id="CHEBI:15378"/>
        <dbReference type="ChEBI" id="CHEBI:17839"/>
        <dbReference type="ChEBI" id="CHEBI:29985"/>
        <dbReference type="ChEBI" id="CHEBI:30616"/>
        <dbReference type="ChEBI" id="CHEBI:43474"/>
        <dbReference type="ChEBI" id="CHEBI:57451"/>
        <dbReference type="ChEBI" id="CHEBI:456216"/>
        <dbReference type="EC" id="6.3.2.12"/>
    </reaction>
</comment>
<dbReference type="RefSeq" id="WP_167966007.1">
    <property type="nucleotide sequence ID" value="NZ_CP050831.1"/>
</dbReference>
<dbReference type="InterPro" id="IPR001645">
    <property type="entry name" value="Folylpolyglutamate_synth"/>
</dbReference>
<dbReference type="NCBIfam" id="TIGR01499">
    <property type="entry name" value="folC"/>
    <property type="match status" value="1"/>
</dbReference>
<dbReference type="GO" id="GO:0005737">
    <property type="term" value="C:cytoplasm"/>
    <property type="evidence" value="ECO:0007669"/>
    <property type="project" value="TreeGrafter"/>
</dbReference>
<evidence type="ECO:0000256" key="4">
    <source>
        <dbReference type="ARBA" id="ARBA00005150"/>
    </source>
</evidence>
<dbReference type="InterPro" id="IPR036565">
    <property type="entry name" value="Mur-like_cat_sf"/>
</dbReference>
<dbReference type="Gene3D" id="3.90.190.20">
    <property type="entry name" value="Mur ligase, C-terminal domain"/>
    <property type="match status" value="1"/>
</dbReference>
<comment type="function">
    <text evidence="2">Functions in two distinct reactions of the de novo folate biosynthetic pathway. Catalyzes the addition of a glutamate residue to dihydropteroate (7,8-dihydropteroate or H2Pte) to form dihydrofolate (7,8-dihydrofolate monoglutamate or H2Pte-Glu). Also catalyzes successive additions of L-glutamate to tetrahydrofolate or 10-formyltetrahydrofolate or 5,10-methylenetetrahydrofolate, leading to folylpolyglutamate derivatives.</text>
</comment>
<evidence type="ECO:0000256" key="20">
    <source>
        <dbReference type="ARBA" id="ARBA00049035"/>
    </source>
</evidence>
<keyword evidence="25" id="KW-1185">Reference proteome</keyword>
<dbReference type="GO" id="GO:0046656">
    <property type="term" value="P:folic acid biosynthetic process"/>
    <property type="evidence" value="ECO:0007669"/>
    <property type="project" value="UniProtKB-KW"/>
</dbReference>
<evidence type="ECO:0000256" key="9">
    <source>
        <dbReference type="ARBA" id="ARBA00022598"/>
    </source>
</evidence>
<keyword evidence="12" id="KW-0067">ATP-binding</keyword>
<dbReference type="Gene3D" id="3.40.1190.10">
    <property type="entry name" value="Mur-like, catalytic domain"/>
    <property type="match status" value="1"/>
</dbReference>
<dbReference type="SUPFAM" id="SSF53244">
    <property type="entry name" value="MurD-like peptide ligases, peptide-binding domain"/>
    <property type="match status" value="1"/>
</dbReference>
<evidence type="ECO:0000259" key="22">
    <source>
        <dbReference type="Pfam" id="PF02875"/>
    </source>
</evidence>
<evidence type="ECO:0000256" key="19">
    <source>
        <dbReference type="ARBA" id="ARBA00047808"/>
    </source>
</evidence>
<comment type="similarity">
    <text evidence="5">Belongs to the folylpolyglutamate synthase family.</text>
</comment>
<dbReference type="InterPro" id="IPR018109">
    <property type="entry name" value="Folylpolyglutamate_synth_CS"/>
</dbReference>
<evidence type="ECO:0000256" key="5">
    <source>
        <dbReference type="ARBA" id="ARBA00008276"/>
    </source>
</evidence>
<evidence type="ECO:0000256" key="14">
    <source>
        <dbReference type="ARBA" id="ARBA00022909"/>
    </source>
</evidence>
<comment type="pathway">
    <text evidence="4">Cofactor biosynthesis; tetrahydrofolylpolyglutamate biosynthesis.</text>
</comment>
<dbReference type="Pfam" id="PF02875">
    <property type="entry name" value="Mur_ligase_C"/>
    <property type="match status" value="1"/>
</dbReference>
<dbReference type="InterPro" id="IPR004101">
    <property type="entry name" value="Mur_ligase_C"/>
</dbReference>
<evidence type="ECO:0000256" key="1">
    <source>
        <dbReference type="ARBA" id="ARBA00001946"/>
    </source>
</evidence>
<sequence>MDYQNTLKYLYESVPMFQQIGSKAYKPGLETTHKLDEHFGHPHQQFKTIHIAGTNGKGSCSHTIAAVLQCAGYRVGLFTSPHLIDFRERIRINGEMIPEEYVVNFVEEHRAFFEPLHPSFFELTTAMAFRYFADQKVDVAVIEVGMGGRLDCTNIIHPDLSVITNIGLDHTQYLGDTLTKIAKEKAGIIKEGVPVVIGRAKGAVRRVFTMKAKEKNAPIVYAQEFDPLYKMAMVSYPELQKERIKVDDAIQEMYETIELLDNQSEEERANAFRETMLILTPEDSMRAMDQILDKRKDCIRIATRDFPIGLYTELSGLCQFENTLTILTALTILTRQKNYRIRHQDYYTGFANVCKLTGLMGRWQKVHSYPDIICDTGHNVDGIKYISEQLNYIHRESGQEIHIVFGMVNDKDISGVLQVLPKDATYYFTKASVKRALPENELMELAKKAGLKGTSYPTVVDAVQAAKKNCPPKDLIFVGGSSFIVADLLTNRDALNLH</sequence>
<gene>
    <name evidence="24" type="ORF">BacF7301_21300</name>
</gene>
<evidence type="ECO:0000313" key="25">
    <source>
        <dbReference type="Proteomes" id="UP000501780"/>
    </source>
</evidence>
<evidence type="ECO:0000256" key="8">
    <source>
        <dbReference type="ARBA" id="ARBA00019357"/>
    </source>
</evidence>
<comment type="cofactor">
    <cofactor evidence="1">
        <name>Mg(2+)</name>
        <dbReference type="ChEBI" id="CHEBI:18420"/>
    </cofactor>
</comment>
<feature type="domain" description="Mur ligase C-terminal" evidence="22">
    <location>
        <begin position="361"/>
        <end position="481"/>
    </location>
</feature>
<keyword evidence="9" id="KW-0436">Ligase</keyword>
<evidence type="ECO:0000259" key="23">
    <source>
        <dbReference type="Pfam" id="PF08245"/>
    </source>
</evidence>
<evidence type="ECO:0000256" key="7">
    <source>
        <dbReference type="ARBA" id="ARBA00013025"/>
    </source>
</evidence>
<keyword evidence="11" id="KW-0547">Nucleotide-binding</keyword>
<keyword evidence="10" id="KW-0479">Metal-binding</keyword>
<comment type="pathway">
    <text evidence="3">Cofactor biosynthesis; tetrahydrofolate biosynthesis; 7,8-dihydrofolate from 2-amino-4-hydroxy-6-hydroxymethyl-7,8-dihydropteridine diphosphate and 4-aminobenzoate: step 2/2.</text>
</comment>
<comment type="catalytic activity">
    <reaction evidence="20">
        <text>(6R)-5,10-methylenetetrahydrofolyl-(gamma-L-Glu)(n) + L-glutamate + ATP = (6R)-5,10-methylenetetrahydrofolyl-(gamma-L-Glu)(n+1) + ADP + phosphate + H(+)</text>
        <dbReference type="Rhea" id="RHEA:51912"/>
        <dbReference type="Rhea" id="RHEA-COMP:13257"/>
        <dbReference type="Rhea" id="RHEA-COMP:13258"/>
        <dbReference type="ChEBI" id="CHEBI:15378"/>
        <dbReference type="ChEBI" id="CHEBI:29985"/>
        <dbReference type="ChEBI" id="CHEBI:30616"/>
        <dbReference type="ChEBI" id="CHEBI:43474"/>
        <dbReference type="ChEBI" id="CHEBI:136572"/>
        <dbReference type="ChEBI" id="CHEBI:456216"/>
        <dbReference type="EC" id="6.3.2.17"/>
    </reaction>
</comment>
<evidence type="ECO:0000256" key="17">
    <source>
        <dbReference type="ARBA" id="ARBA00032510"/>
    </source>
</evidence>
<evidence type="ECO:0000256" key="21">
    <source>
        <dbReference type="ARBA" id="ARBA00049161"/>
    </source>
</evidence>
<dbReference type="FunFam" id="3.40.1190.10:FF:000011">
    <property type="entry name" value="Folylpolyglutamate synthase/dihydrofolate synthase"/>
    <property type="match status" value="1"/>
</dbReference>
<comment type="catalytic activity">
    <reaction evidence="19">
        <text>10-formyltetrahydrofolyl-(gamma-L-Glu)(n) + L-glutamate + ATP = 10-formyltetrahydrofolyl-(gamma-L-Glu)(n+1) + ADP + phosphate + H(+)</text>
        <dbReference type="Rhea" id="RHEA:51904"/>
        <dbReference type="Rhea" id="RHEA-COMP:13088"/>
        <dbReference type="Rhea" id="RHEA-COMP:14300"/>
        <dbReference type="ChEBI" id="CHEBI:15378"/>
        <dbReference type="ChEBI" id="CHEBI:29985"/>
        <dbReference type="ChEBI" id="CHEBI:30616"/>
        <dbReference type="ChEBI" id="CHEBI:43474"/>
        <dbReference type="ChEBI" id="CHEBI:134413"/>
        <dbReference type="ChEBI" id="CHEBI:456216"/>
        <dbReference type="EC" id="6.3.2.17"/>
    </reaction>
</comment>
<dbReference type="AlphaFoldDB" id="A0A6H0KU07"/>
<evidence type="ECO:0000256" key="18">
    <source>
        <dbReference type="ARBA" id="ARBA00047493"/>
    </source>
</evidence>
<name>A0A6H0KU07_9BACE</name>
<dbReference type="InterPro" id="IPR036615">
    <property type="entry name" value="Mur_ligase_C_dom_sf"/>
</dbReference>
<protein>
    <recommendedName>
        <fullName evidence="8">Dihydrofolate synthase/folylpolyglutamate synthase</fullName>
        <ecNumber evidence="6">6.3.2.12</ecNumber>
        <ecNumber evidence="7">6.3.2.17</ecNumber>
    </recommendedName>
    <alternativeName>
        <fullName evidence="17">Folylpoly-gamma-glutamate synthetase-dihydrofolate synthetase</fullName>
    </alternativeName>
    <alternativeName>
        <fullName evidence="15">Folylpolyglutamate synthetase</fullName>
    </alternativeName>
    <alternativeName>
        <fullName evidence="16">Tetrahydrofolylpolyglutamate synthase</fullName>
    </alternativeName>
</protein>
<evidence type="ECO:0000313" key="24">
    <source>
        <dbReference type="EMBL" id="QIU96531.1"/>
    </source>
</evidence>
<comment type="catalytic activity">
    <reaction evidence="18">
        <text>(6S)-5,6,7,8-tetrahydrofolyl-(gamma-L-Glu)(n) + L-glutamate + ATP = (6S)-5,6,7,8-tetrahydrofolyl-(gamma-L-Glu)(n+1) + ADP + phosphate + H(+)</text>
        <dbReference type="Rhea" id="RHEA:10580"/>
        <dbReference type="Rhea" id="RHEA-COMP:14738"/>
        <dbReference type="Rhea" id="RHEA-COMP:14740"/>
        <dbReference type="ChEBI" id="CHEBI:15378"/>
        <dbReference type="ChEBI" id="CHEBI:29985"/>
        <dbReference type="ChEBI" id="CHEBI:30616"/>
        <dbReference type="ChEBI" id="CHEBI:43474"/>
        <dbReference type="ChEBI" id="CHEBI:141005"/>
        <dbReference type="ChEBI" id="CHEBI:456216"/>
        <dbReference type="EC" id="6.3.2.17"/>
    </reaction>
</comment>
<reference evidence="24 25" key="1">
    <citation type="submission" date="2020-03" db="EMBL/GenBank/DDBJ databases">
        <title>Genomic analysis of Bacteroides faecium CBA7301.</title>
        <authorList>
            <person name="Kim J."/>
            <person name="Roh S.W."/>
        </authorList>
    </citation>
    <scope>NUCLEOTIDE SEQUENCE [LARGE SCALE GENOMIC DNA]</scope>
    <source>
        <strain evidence="24 25">CBA7301</strain>
    </source>
</reference>
<dbReference type="GO" id="GO:0004326">
    <property type="term" value="F:tetrahydrofolylpolyglutamate synthase activity"/>
    <property type="evidence" value="ECO:0007669"/>
    <property type="project" value="UniProtKB-EC"/>
</dbReference>
<dbReference type="GO" id="GO:0008841">
    <property type="term" value="F:dihydrofolate synthase activity"/>
    <property type="evidence" value="ECO:0007669"/>
    <property type="project" value="UniProtKB-EC"/>
</dbReference>